<dbReference type="EMBL" id="LAUZ02000016">
    <property type="protein sequence ID" value="KKF02878.1"/>
    <property type="molecule type" value="Genomic_DNA"/>
</dbReference>
<comment type="caution">
    <text evidence="2">The sequence shown here is derived from an EMBL/GenBank/DDBJ whole genome shotgun (WGS) entry which is preliminary data.</text>
</comment>
<dbReference type="RefSeq" id="WP_046362100.1">
    <property type="nucleotide sequence ID" value="NZ_LAUZ02000016.1"/>
</dbReference>
<evidence type="ECO:0000256" key="1">
    <source>
        <dbReference type="SAM" id="MobiDB-lite"/>
    </source>
</evidence>
<protein>
    <submittedName>
        <fullName evidence="2">Uncharacterized protein</fullName>
    </submittedName>
</protein>
<gene>
    <name evidence="2" type="ORF">WN67_05775</name>
</gene>
<keyword evidence="3" id="KW-1185">Reference proteome</keyword>
<organism evidence="2 3">
    <name type="scientific">Mycolicibacterium obuense</name>
    <dbReference type="NCBI Taxonomy" id="1807"/>
    <lineage>
        <taxon>Bacteria</taxon>
        <taxon>Bacillati</taxon>
        <taxon>Actinomycetota</taxon>
        <taxon>Actinomycetes</taxon>
        <taxon>Mycobacteriales</taxon>
        <taxon>Mycobacteriaceae</taxon>
        <taxon>Mycolicibacterium</taxon>
    </lineage>
</organism>
<reference evidence="2 3" key="1">
    <citation type="journal article" date="2015" name="Genome Announc.">
        <title>Draft Genome Sequence of Mycobacterium obuense Strain UC1, Isolated from Patient Sputum.</title>
        <authorList>
            <person name="Greninger A.L."/>
            <person name="Cunningham G."/>
            <person name="Hsu E.D."/>
            <person name="Yu J.M."/>
            <person name="Chiu C.Y."/>
            <person name="Miller S."/>
        </authorList>
    </citation>
    <scope>NUCLEOTIDE SEQUENCE [LARGE SCALE GENOMIC DNA]</scope>
    <source>
        <strain evidence="2 3">UC1</strain>
    </source>
</reference>
<feature type="region of interest" description="Disordered" evidence="1">
    <location>
        <begin position="51"/>
        <end position="83"/>
    </location>
</feature>
<evidence type="ECO:0000313" key="2">
    <source>
        <dbReference type="EMBL" id="KKF02878.1"/>
    </source>
</evidence>
<name>A0A0M2K7A4_9MYCO</name>
<sequence length="218" mass="21879">MRRSLGRHARIVCGAVGVVAVVAGCGSSSETPEASTSGASAATVTTSVSLPISTTDSPAAAPPAPPAPPVVPPGKVLAGPQSSCTSAVSATPIDLTGVDVEVGEMAGRAGTSAQVTMTYTGDVPTTGTVLWSLLATNPAGASVQLGYKTLDGQKVGYFYFPFAEGTQHNMDGFADTDTPGEIGMVLPQAGLDALGPVWWWSAAVNVDGKDIDFCPDPA</sequence>
<dbReference type="PROSITE" id="PS51257">
    <property type="entry name" value="PROKAR_LIPOPROTEIN"/>
    <property type="match status" value="1"/>
</dbReference>
<evidence type="ECO:0000313" key="3">
    <source>
        <dbReference type="Proteomes" id="UP000034150"/>
    </source>
</evidence>
<dbReference type="AlphaFoldDB" id="A0A0M2K7A4"/>
<dbReference type="OrthoDB" id="4729484at2"/>
<feature type="compositionally biased region" description="Pro residues" evidence="1">
    <location>
        <begin position="60"/>
        <end position="72"/>
    </location>
</feature>
<accession>A0A0M2K7A4</accession>
<dbReference type="Proteomes" id="UP000034150">
    <property type="component" value="Unassembled WGS sequence"/>
</dbReference>
<dbReference type="PATRIC" id="fig|1807.13.peg.1874"/>
<proteinExistence type="predicted"/>